<dbReference type="GeneID" id="43592907"/>
<keyword evidence="11" id="KW-1185">Reference proteome</keyword>
<evidence type="ECO:0000259" key="9">
    <source>
        <dbReference type="Pfam" id="PF13847"/>
    </source>
</evidence>
<evidence type="ECO:0000256" key="5">
    <source>
        <dbReference type="ARBA" id="ARBA00034545"/>
    </source>
</evidence>
<feature type="domain" description="Methyltransferase" evidence="9">
    <location>
        <begin position="63"/>
        <end position="211"/>
    </location>
</feature>
<evidence type="ECO:0000256" key="1">
    <source>
        <dbReference type="ARBA" id="ARBA00022679"/>
    </source>
</evidence>
<comment type="catalytic activity">
    <reaction evidence="8">
        <text>arsenic triglutathione + 3 [thioredoxin]-dithiol + 3 S-adenosyl-L-methionine = trimethylarsine + 3 [thioredoxin]-disulfide + 3 glutathione + 3 S-adenosyl-L-homocysteine + 3 H(+)</text>
        <dbReference type="Rhea" id="RHEA:69432"/>
        <dbReference type="Rhea" id="RHEA-COMP:10698"/>
        <dbReference type="Rhea" id="RHEA-COMP:10700"/>
        <dbReference type="ChEBI" id="CHEBI:15378"/>
        <dbReference type="ChEBI" id="CHEBI:27130"/>
        <dbReference type="ChEBI" id="CHEBI:29950"/>
        <dbReference type="ChEBI" id="CHEBI:50058"/>
        <dbReference type="ChEBI" id="CHEBI:57856"/>
        <dbReference type="ChEBI" id="CHEBI:57925"/>
        <dbReference type="ChEBI" id="CHEBI:59789"/>
        <dbReference type="ChEBI" id="CHEBI:183640"/>
        <dbReference type="EC" id="2.1.1.137"/>
    </reaction>
</comment>
<dbReference type="PANTHER" id="PTHR43675">
    <property type="entry name" value="ARSENITE METHYLTRANSFERASE"/>
    <property type="match status" value="1"/>
</dbReference>
<proteinExistence type="inferred from homology"/>
<dbReference type="Pfam" id="PF13847">
    <property type="entry name" value="Methyltransf_31"/>
    <property type="match status" value="1"/>
</dbReference>
<dbReference type="EMBL" id="NPIC01000001">
    <property type="protein sequence ID" value="RDL40079.1"/>
    <property type="molecule type" value="Genomic_DNA"/>
</dbReference>
<dbReference type="GO" id="GO:0030791">
    <property type="term" value="F:arsenite methyltransferase activity"/>
    <property type="evidence" value="ECO:0007669"/>
    <property type="project" value="UniProtKB-EC"/>
</dbReference>
<dbReference type="Gene3D" id="3.40.50.150">
    <property type="entry name" value="Vaccinia Virus protein VP39"/>
    <property type="match status" value="1"/>
</dbReference>
<dbReference type="InterPro" id="IPR025714">
    <property type="entry name" value="Methyltranfer_dom"/>
</dbReference>
<dbReference type="RefSeq" id="XP_031872735.1">
    <property type="nucleotide sequence ID" value="XM_032008681.1"/>
</dbReference>
<keyword evidence="1 10" id="KW-0808">Transferase</keyword>
<keyword evidence="10" id="KW-0489">Methyltransferase</keyword>
<dbReference type="SUPFAM" id="SSF53335">
    <property type="entry name" value="S-adenosyl-L-methionine-dependent methyltransferases"/>
    <property type="match status" value="1"/>
</dbReference>
<evidence type="ECO:0000256" key="2">
    <source>
        <dbReference type="ARBA" id="ARBA00022691"/>
    </source>
</evidence>
<dbReference type="NCBIfam" id="NF008823">
    <property type="entry name" value="PRK11873.1"/>
    <property type="match status" value="1"/>
</dbReference>
<comment type="catalytic activity">
    <reaction evidence="6">
        <text>arsenic triglutathione + [thioredoxin]-dithiol + S-adenosyl-L-methionine + 2 H2O = methylarsonous acid + [thioredoxin]-disulfide + 3 glutathione + S-adenosyl-L-homocysteine + H(+)</text>
        <dbReference type="Rhea" id="RHEA:69460"/>
        <dbReference type="Rhea" id="RHEA-COMP:10698"/>
        <dbReference type="Rhea" id="RHEA-COMP:10700"/>
        <dbReference type="ChEBI" id="CHEBI:15377"/>
        <dbReference type="ChEBI" id="CHEBI:15378"/>
        <dbReference type="ChEBI" id="CHEBI:17826"/>
        <dbReference type="ChEBI" id="CHEBI:29950"/>
        <dbReference type="ChEBI" id="CHEBI:50058"/>
        <dbReference type="ChEBI" id="CHEBI:57856"/>
        <dbReference type="ChEBI" id="CHEBI:57925"/>
        <dbReference type="ChEBI" id="CHEBI:59789"/>
        <dbReference type="ChEBI" id="CHEBI:183640"/>
        <dbReference type="EC" id="2.1.1.137"/>
    </reaction>
</comment>
<evidence type="ECO:0000256" key="8">
    <source>
        <dbReference type="ARBA" id="ARBA00048428"/>
    </source>
</evidence>
<organism evidence="10 11">
    <name type="scientific">Venustampulla echinocandica</name>
    <dbReference type="NCBI Taxonomy" id="2656787"/>
    <lineage>
        <taxon>Eukaryota</taxon>
        <taxon>Fungi</taxon>
        <taxon>Dikarya</taxon>
        <taxon>Ascomycota</taxon>
        <taxon>Pezizomycotina</taxon>
        <taxon>Leotiomycetes</taxon>
        <taxon>Helotiales</taxon>
        <taxon>Pleuroascaceae</taxon>
        <taxon>Venustampulla</taxon>
    </lineage>
</organism>
<comment type="similarity">
    <text evidence="3">Belongs to the methyltransferase superfamily. Arsenite methyltransferase family.</text>
</comment>
<dbReference type="CDD" id="cd02440">
    <property type="entry name" value="AdoMet_MTases"/>
    <property type="match status" value="1"/>
</dbReference>
<evidence type="ECO:0000256" key="4">
    <source>
        <dbReference type="ARBA" id="ARBA00034521"/>
    </source>
</evidence>
<reference evidence="10 11" key="1">
    <citation type="journal article" date="2018" name="IMA Fungus">
        <title>IMA Genome-F 9: Draft genome sequence of Annulohypoxylon stygium, Aspergillus mulundensis, Berkeleyomyces basicola (syn. Thielaviopsis basicola), Ceratocystis smalleyi, two Cercospora beticola strains, Coleophoma cylindrospora, Fusarium fracticaudum, Phialophora cf. hyalina, and Morchella septimelata.</title>
        <authorList>
            <person name="Wingfield B.D."/>
            <person name="Bills G.F."/>
            <person name="Dong Y."/>
            <person name="Huang W."/>
            <person name="Nel W.J."/>
            <person name="Swalarsk-Parry B.S."/>
            <person name="Vaghefi N."/>
            <person name="Wilken P.M."/>
            <person name="An Z."/>
            <person name="de Beer Z.W."/>
            <person name="De Vos L."/>
            <person name="Chen L."/>
            <person name="Duong T.A."/>
            <person name="Gao Y."/>
            <person name="Hammerbacher A."/>
            <person name="Kikkert J.R."/>
            <person name="Li Y."/>
            <person name="Li H."/>
            <person name="Li K."/>
            <person name="Li Q."/>
            <person name="Liu X."/>
            <person name="Ma X."/>
            <person name="Naidoo K."/>
            <person name="Pethybridge S.J."/>
            <person name="Sun J."/>
            <person name="Steenkamp E.T."/>
            <person name="van der Nest M.A."/>
            <person name="van Wyk S."/>
            <person name="Wingfield M.J."/>
            <person name="Xiong C."/>
            <person name="Yue Q."/>
            <person name="Zhang X."/>
        </authorList>
    </citation>
    <scope>NUCLEOTIDE SEQUENCE [LARGE SCALE GENOMIC DNA]</scope>
    <source>
        <strain evidence="10 11">BP 5553</strain>
    </source>
</reference>
<keyword evidence="2" id="KW-0949">S-adenosyl-L-methionine</keyword>
<evidence type="ECO:0000256" key="6">
    <source>
        <dbReference type="ARBA" id="ARBA00047941"/>
    </source>
</evidence>
<accession>A0A370TX31</accession>
<dbReference type="STRING" id="2656787.A0A370TX31"/>
<sequence length="282" mass="30101">MDSAHIYQQVQDHYGSAANSGDAKYSTSVAKSFGYSEEELANIPQEANLGLSCGNPLVIASLSEGETVIDLGSGAGLDVFLAAKKVGSSGRVIGVDMNKEMLARAEKNKQNSGADNVKFVESQITKINLESGIADCIISNCVVNLVPEAEKPLVFKEIFRLLKSGGRLAISDILAKKPLPDKIVQDMSLYVGCVAGASQVSGYEKYLREAGFDSFRIVDTNSDLNVYMDMLEEPSCGGDKQPVGCCANISDGKKKTVVAAGTPRDINLNEWAASYKIFAVKP</sequence>
<comment type="catalytic activity">
    <reaction evidence="7">
        <text>arsenic triglutathione + 2 [thioredoxin]-dithiol + 2 S-adenosyl-L-methionine + H2O = dimethylarsinous acid + 2 [thioredoxin]-disulfide + 3 glutathione + 2 S-adenosyl-L-homocysteine + 2 H(+)</text>
        <dbReference type="Rhea" id="RHEA:69464"/>
        <dbReference type="Rhea" id="RHEA-COMP:10698"/>
        <dbReference type="Rhea" id="RHEA-COMP:10700"/>
        <dbReference type="ChEBI" id="CHEBI:15377"/>
        <dbReference type="ChEBI" id="CHEBI:15378"/>
        <dbReference type="ChEBI" id="CHEBI:23808"/>
        <dbReference type="ChEBI" id="CHEBI:29950"/>
        <dbReference type="ChEBI" id="CHEBI:50058"/>
        <dbReference type="ChEBI" id="CHEBI:57856"/>
        <dbReference type="ChEBI" id="CHEBI:57925"/>
        <dbReference type="ChEBI" id="CHEBI:59789"/>
        <dbReference type="ChEBI" id="CHEBI:183640"/>
        <dbReference type="EC" id="2.1.1.137"/>
    </reaction>
</comment>
<evidence type="ECO:0000256" key="3">
    <source>
        <dbReference type="ARBA" id="ARBA00034487"/>
    </source>
</evidence>
<dbReference type="EC" id="2.1.1.137" evidence="4"/>
<evidence type="ECO:0000256" key="7">
    <source>
        <dbReference type="ARBA" id="ARBA00047943"/>
    </source>
</evidence>
<protein>
    <recommendedName>
        <fullName evidence="5">Arsenite methyltransferase</fullName>
        <ecNumber evidence="4">2.1.1.137</ecNumber>
    </recommendedName>
</protein>
<name>A0A370TX31_9HELO</name>
<dbReference type="PANTHER" id="PTHR43675:SF8">
    <property type="entry name" value="ARSENITE METHYLTRANSFERASE"/>
    <property type="match status" value="1"/>
</dbReference>
<dbReference type="InterPro" id="IPR029063">
    <property type="entry name" value="SAM-dependent_MTases_sf"/>
</dbReference>
<dbReference type="AlphaFoldDB" id="A0A370TX31"/>
<dbReference type="GO" id="GO:0032259">
    <property type="term" value="P:methylation"/>
    <property type="evidence" value="ECO:0007669"/>
    <property type="project" value="UniProtKB-KW"/>
</dbReference>
<comment type="caution">
    <text evidence="10">The sequence shown here is derived from an EMBL/GenBank/DDBJ whole genome shotgun (WGS) entry which is preliminary data.</text>
</comment>
<gene>
    <name evidence="10" type="ORF">BP5553_00058</name>
</gene>
<dbReference type="OrthoDB" id="66144at2759"/>
<dbReference type="InterPro" id="IPR026669">
    <property type="entry name" value="Arsenite_MeTrfase-like"/>
</dbReference>
<evidence type="ECO:0000313" key="10">
    <source>
        <dbReference type="EMBL" id="RDL40079.1"/>
    </source>
</evidence>
<evidence type="ECO:0000313" key="11">
    <source>
        <dbReference type="Proteomes" id="UP000254866"/>
    </source>
</evidence>
<dbReference type="Proteomes" id="UP000254866">
    <property type="component" value="Unassembled WGS sequence"/>
</dbReference>